<proteinExistence type="predicted"/>
<organism evidence="1 2">
    <name type="scientific">Caballeronia zhejiangensis</name>
    <dbReference type="NCBI Taxonomy" id="871203"/>
    <lineage>
        <taxon>Bacteria</taxon>
        <taxon>Pseudomonadati</taxon>
        <taxon>Pseudomonadota</taxon>
        <taxon>Betaproteobacteria</taxon>
        <taxon>Burkholderiales</taxon>
        <taxon>Burkholderiaceae</taxon>
        <taxon>Caballeronia</taxon>
    </lineage>
</organism>
<accession>A0A656QI60</accession>
<sequence length="70" mass="7856">MVTHRERIMGDTSTRRLLSACAAVLAFGTWYSLSAPHDWSALDRAGYDTQLPLERIALSEETAPSMMQDR</sequence>
<dbReference type="Proteomes" id="UP000027451">
    <property type="component" value="Unassembled WGS sequence"/>
</dbReference>
<dbReference type="EMBL" id="JFHD01000012">
    <property type="protein sequence ID" value="KDR29751.1"/>
    <property type="molecule type" value="Genomic_DNA"/>
</dbReference>
<evidence type="ECO:0000313" key="1">
    <source>
        <dbReference type="EMBL" id="KDR29751.1"/>
    </source>
</evidence>
<name>A0A656QI60_9BURK</name>
<protein>
    <submittedName>
        <fullName evidence="1">Uncharacterized protein</fullName>
    </submittedName>
</protein>
<comment type="caution">
    <text evidence="1">The sequence shown here is derived from an EMBL/GenBank/DDBJ whole genome shotgun (WGS) entry which is preliminary data.</text>
</comment>
<reference evidence="1 2" key="1">
    <citation type="submission" date="2014-03" db="EMBL/GenBank/DDBJ databases">
        <title>Draft Genome Sequences of Four Burkholderia Strains.</title>
        <authorList>
            <person name="Liu X.Y."/>
            <person name="Li C.X."/>
            <person name="Xu J.H."/>
        </authorList>
    </citation>
    <scope>NUCLEOTIDE SEQUENCE [LARGE SCALE GENOMIC DNA]</scope>
    <source>
        <strain evidence="1 2">OP-1</strain>
    </source>
</reference>
<keyword evidence="2" id="KW-1185">Reference proteome</keyword>
<dbReference type="OrthoDB" id="9133890at2"/>
<dbReference type="AlphaFoldDB" id="A0A656QI60"/>
<gene>
    <name evidence="1" type="ORF">BG60_05960</name>
</gene>
<evidence type="ECO:0000313" key="2">
    <source>
        <dbReference type="Proteomes" id="UP000027451"/>
    </source>
</evidence>